<keyword evidence="1 3" id="KW-0808">Transferase</keyword>
<protein>
    <submittedName>
        <fullName evidence="3">Glycosyltransferase involved in cell wall bisynthesis</fullName>
    </submittedName>
</protein>
<dbReference type="Gene3D" id="3.40.50.2000">
    <property type="entry name" value="Glycogen Phosphorylase B"/>
    <property type="match status" value="2"/>
</dbReference>
<dbReference type="STRING" id="996342.SAMN05443551_2036"/>
<keyword evidence="4" id="KW-1185">Reference proteome</keyword>
<dbReference type="RefSeq" id="WP_072777346.1">
    <property type="nucleotide sequence ID" value="NZ_FQXC01000002.1"/>
</dbReference>
<dbReference type="OrthoDB" id="9790710at2"/>
<dbReference type="GO" id="GO:0016757">
    <property type="term" value="F:glycosyltransferase activity"/>
    <property type="evidence" value="ECO:0007669"/>
    <property type="project" value="InterPro"/>
</dbReference>
<proteinExistence type="predicted"/>
<accession>A0A1M5S7U3</accession>
<dbReference type="SUPFAM" id="SSF53756">
    <property type="entry name" value="UDP-Glycosyltransferase/glycogen phosphorylase"/>
    <property type="match status" value="1"/>
</dbReference>
<feature type="domain" description="Glycosyl transferase family 1" evidence="2">
    <location>
        <begin position="166"/>
        <end position="324"/>
    </location>
</feature>
<sequence>MTSGEIAFAVPGKITNLTGGTIYDRRVIDALPALGIKVRHIELPGSFPNPPAADMRRTLDLLSSVPADIPLVVDGLAFGALDTGEVAKLRAPLFPLVHHPLAEETGISEVDRQRLFETERDNLGHARHVLVPSPHTAGLLTAKYDVPQAAISIARPGTDRPTLTAAPATPPLILAVGIQLPRKGHDVLLKALSHIDDLEWSAVIAGAPLDPGYAEELRTLNRRLGLEARVTLAGQIERSALEGLYAKASVFALATRYEGYGIVFDEALAHGLPIVSCATGAVPDTVPQDAGLLTAPDTPEDFARALRRMLTEPDLRRASAAAARAAGLSLPSWTDTAAQVAAVLRRHQVVPPNEPANATGSCRNDP</sequence>
<dbReference type="Pfam" id="PF00534">
    <property type="entry name" value="Glycos_transf_1"/>
    <property type="match status" value="1"/>
</dbReference>
<dbReference type="GO" id="GO:0009103">
    <property type="term" value="P:lipopolysaccharide biosynthetic process"/>
    <property type="evidence" value="ECO:0007669"/>
    <property type="project" value="TreeGrafter"/>
</dbReference>
<dbReference type="PANTHER" id="PTHR46401">
    <property type="entry name" value="GLYCOSYLTRANSFERASE WBBK-RELATED"/>
    <property type="match status" value="1"/>
</dbReference>
<evidence type="ECO:0000313" key="4">
    <source>
        <dbReference type="Proteomes" id="UP000184221"/>
    </source>
</evidence>
<dbReference type="CDD" id="cd03801">
    <property type="entry name" value="GT4_PimA-like"/>
    <property type="match status" value="1"/>
</dbReference>
<dbReference type="Proteomes" id="UP000184221">
    <property type="component" value="Unassembled WGS sequence"/>
</dbReference>
<dbReference type="AlphaFoldDB" id="A0A1M5S7U3"/>
<organism evidence="3 4">
    <name type="scientific">Marivita hallyeonensis</name>
    <dbReference type="NCBI Taxonomy" id="996342"/>
    <lineage>
        <taxon>Bacteria</taxon>
        <taxon>Pseudomonadati</taxon>
        <taxon>Pseudomonadota</taxon>
        <taxon>Alphaproteobacteria</taxon>
        <taxon>Rhodobacterales</taxon>
        <taxon>Roseobacteraceae</taxon>
        <taxon>Marivita</taxon>
    </lineage>
</organism>
<evidence type="ECO:0000313" key="3">
    <source>
        <dbReference type="EMBL" id="SHH34525.1"/>
    </source>
</evidence>
<reference evidence="3 4" key="1">
    <citation type="submission" date="2016-11" db="EMBL/GenBank/DDBJ databases">
        <authorList>
            <person name="Jaros S."/>
            <person name="Januszkiewicz K."/>
            <person name="Wedrychowicz H."/>
        </authorList>
    </citation>
    <scope>NUCLEOTIDE SEQUENCE [LARGE SCALE GENOMIC DNA]</scope>
    <source>
        <strain evidence="3 4">DSM 29431</strain>
    </source>
</reference>
<dbReference type="InterPro" id="IPR001296">
    <property type="entry name" value="Glyco_trans_1"/>
</dbReference>
<gene>
    <name evidence="3" type="ORF">SAMN05443551_2036</name>
</gene>
<dbReference type="EMBL" id="FQXC01000002">
    <property type="protein sequence ID" value="SHH34525.1"/>
    <property type="molecule type" value="Genomic_DNA"/>
</dbReference>
<evidence type="ECO:0000256" key="1">
    <source>
        <dbReference type="ARBA" id="ARBA00022679"/>
    </source>
</evidence>
<evidence type="ECO:0000259" key="2">
    <source>
        <dbReference type="Pfam" id="PF00534"/>
    </source>
</evidence>
<name>A0A1M5S7U3_9RHOB</name>
<dbReference type="PANTHER" id="PTHR46401:SF2">
    <property type="entry name" value="GLYCOSYLTRANSFERASE WBBK-RELATED"/>
    <property type="match status" value="1"/>
</dbReference>